<dbReference type="InterPro" id="IPR012902">
    <property type="entry name" value="N_methyl_site"/>
</dbReference>
<evidence type="ECO:0000313" key="2">
    <source>
        <dbReference type="EMBL" id="SIR72695.1"/>
    </source>
</evidence>
<name>A0A1N7DAE1_9GAMM</name>
<accession>A0A1N7DAE1</accession>
<keyword evidence="1" id="KW-1133">Transmembrane helix</keyword>
<evidence type="ECO:0000256" key="1">
    <source>
        <dbReference type="SAM" id="Phobius"/>
    </source>
</evidence>
<dbReference type="NCBIfam" id="TIGR02532">
    <property type="entry name" value="IV_pilin_GFxxxE"/>
    <property type="match status" value="1"/>
</dbReference>
<dbReference type="AlphaFoldDB" id="A0A1N7DAE1"/>
<dbReference type="Pfam" id="PF07963">
    <property type="entry name" value="N_methyl"/>
    <property type="match status" value="1"/>
</dbReference>
<organism evidence="2 3">
    <name type="scientific">Moraxella cuniculi DSM 21768</name>
    <dbReference type="NCBI Taxonomy" id="1122245"/>
    <lineage>
        <taxon>Bacteria</taxon>
        <taxon>Pseudomonadati</taxon>
        <taxon>Pseudomonadota</taxon>
        <taxon>Gammaproteobacteria</taxon>
        <taxon>Moraxellales</taxon>
        <taxon>Moraxellaceae</taxon>
        <taxon>Moraxella</taxon>
    </lineage>
</organism>
<dbReference type="STRING" id="34061.B0189_00865"/>
<dbReference type="PROSITE" id="PS00409">
    <property type="entry name" value="PROKAR_NTER_METHYL"/>
    <property type="match status" value="1"/>
</dbReference>
<proteinExistence type="predicted"/>
<dbReference type="EMBL" id="FTNU01000001">
    <property type="protein sequence ID" value="SIR72695.1"/>
    <property type="molecule type" value="Genomic_DNA"/>
</dbReference>
<dbReference type="RefSeq" id="WP_076554292.1">
    <property type="nucleotide sequence ID" value="NZ_FTNU01000001.1"/>
</dbReference>
<reference evidence="3" key="1">
    <citation type="submission" date="2017-01" db="EMBL/GenBank/DDBJ databases">
        <authorList>
            <person name="Varghese N."/>
            <person name="Submissions S."/>
        </authorList>
    </citation>
    <scope>NUCLEOTIDE SEQUENCE [LARGE SCALE GENOMIC DNA]</scope>
    <source>
        <strain evidence="3">DSM 21768</strain>
    </source>
</reference>
<evidence type="ECO:0000313" key="3">
    <source>
        <dbReference type="Proteomes" id="UP000187495"/>
    </source>
</evidence>
<gene>
    <name evidence="2" type="ORF">SAMN02745664_101116</name>
</gene>
<keyword evidence="1" id="KW-0812">Transmembrane</keyword>
<sequence length="326" mass="35690">MNAERGLTLLELVVALAIGTLVVLTAAAMYAQSLKIATRTDNTAILMDKQLYGVAGLVEQLRLAGLGIDDDYAQAVLIDPAQLTGLTQGGSALSTRFLTQSNHGQATQGMTASDKLTIRYVAPMDMYDCEGDLVLGPRRVRLTNGELVMVDGQVVIERYFVSSDDDGLALRCDAARYITDSIERDGSRDRRGSMYTNAVIDEQVKSHLKNQPAIRKPYQLKGAGTQNRAGTVIMSDIDGFWVQLLTMQAGQIRQMSIDDYRNQPTKTPIIGIKFAIISRARSDLSVDQSSKLVQIFAKPVRLPADGIARRLHTADVMFVNVKQQVP</sequence>
<keyword evidence="1" id="KW-0472">Membrane</keyword>
<keyword evidence="3" id="KW-1185">Reference proteome</keyword>
<feature type="transmembrane region" description="Helical" evidence="1">
    <location>
        <begin position="12"/>
        <end position="31"/>
    </location>
</feature>
<protein>
    <submittedName>
        <fullName evidence="2">Type IV pilus assembly protein PilW</fullName>
    </submittedName>
</protein>
<dbReference type="Proteomes" id="UP000187495">
    <property type="component" value="Unassembled WGS sequence"/>
</dbReference>